<keyword evidence="5 9" id="KW-0999">Mitochondrion inner membrane</keyword>
<evidence type="ECO:0000256" key="3">
    <source>
        <dbReference type="ARBA" id="ARBA00022448"/>
    </source>
</evidence>
<evidence type="ECO:0000256" key="7">
    <source>
        <dbReference type="ARBA" id="ARBA00023128"/>
    </source>
</evidence>
<dbReference type="PANTHER" id="PTHR15336">
    <property type="entry name" value="UBIQUINOL-CYTOCHROME C REDUCTASE COMPLEX 7.8 KDA PROTEIN"/>
    <property type="match status" value="1"/>
</dbReference>
<feature type="disulfide bond" evidence="10">
    <location>
        <begin position="52"/>
        <end position="66"/>
    </location>
</feature>
<evidence type="ECO:0000256" key="5">
    <source>
        <dbReference type="ARBA" id="ARBA00022792"/>
    </source>
</evidence>
<dbReference type="PANTHER" id="PTHR15336:SF0">
    <property type="entry name" value="CYTOCHROME B-C1 COMPLEX SUBUNIT 6, MITOCHONDRIAL"/>
    <property type="match status" value="1"/>
</dbReference>
<feature type="domain" description="Ubiquinol-cytochrome C reductase hinge" evidence="11">
    <location>
        <begin position="27"/>
        <end position="90"/>
    </location>
</feature>
<keyword evidence="4 9" id="KW-0679">Respiratory chain</keyword>
<reference evidence="12" key="1">
    <citation type="journal article" date="2023" name="G3 (Bethesda)">
        <title>Whole genome assemblies of Zophobas morio and Tenebrio molitor.</title>
        <authorList>
            <person name="Kaur S."/>
            <person name="Stinson S.A."/>
            <person name="diCenzo G.C."/>
        </authorList>
    </citation>
    <scope>NUCLEOTIDE SEQUENCE</scope>
    <source>
        <strain evidence="12">QUZm001</strain>
    </source>
</reference>
<evidence type="ECO:0000256" key="9">
    <source>
        <dbReference type="PIRNR" id="PIRNR000019"/>
    </source>
</evidence>
<accession>A0AA38IAR2</accession>
<keyword evidence="13" id="KW-1185">Reference proteome</keyword>
<dbReference type="Gene3D" id="1.10.287.20">
    <property type="entry name" value="Ubiquinol-cytochrome C reductase hinge domain"/>
    <property type="match status" value="1"/>
</dbReference>
<evidence type="ECO:0000256" key="6">
    <source>
        <dbReference type="ARBA" id="ARBA00022982"/>
    </source>
</evidence>
<dbReference type="InterPro" id="IPR023184">
    <property type="entry name" value="Ubol_cytC_Rdtase_hinge_dom"/>
</dbReference>
<dbReference type="InterPro" id="IPR036811">
    <property type="entry name" value="Ubol_cytC_Rdtase_hinge_dom_sf"/>
</dbReference>
<keyword evidence="8 9" id="KW-0472">Membrane</keyword>
<proteinExistence type="inferred from homology"/>
<keyword evidence="7 9" id="KW-0496">Mitochondrion</keyword>
<gene>
    <name evidence="12" type="ORF">Zmor_016667</name>
</gene>
<sequence length="90" mass="10709">MWFEKFFNLPKVRAQEAEAEAEEELVDPQQELRDKCGDTSHCKELYEKYQTCNDRVNSRSKTTETCVEELFDYLHALDHCVTKDLFSRLK</sequence>
<protein>
    <recommendedName>
        <fullName evidence="9">Cytochrome b-c1 complex subunit 6</fullName>
    </recommendedName>
</protein>
<evidence type="ECO:0000256" key="4">
    <source>
        <dbReference type="ARBA" id="ARBA00022660"/>
    </source>
</evidence>
<comment type="caution">
    <text evidence="12">The sequence shown here is derived from an EMBL/GenBank/DDBJ whole genome shotgun (WGS) entry which is preliminary data.</text>
</comment>
<dbReference type="FunFam" id="1.10.287.20:FF:000004">
    <property type="entry name" value="Cytochrome b-c1 complex subunit 6"/>
    <property type="match status" value="1"/>
</dbReference>
<keyword evidence="3 9" id="KW-0813">Transport</keyword>
<name>A0AA38IAR2_9CUCU</name>
<dbReference type="PIRSF" id="PIRSF000019">
    <property type="entry name" value="Bc1_11K"/>
    <property type="match status" value="1"/>
</dbReference>
<comment type="function">
    <text evidence="9">Component of the ubiquinol-cytochrome c oxidoreductase, a multisubunit transmembrane complex that is part of the mitochondrial electron transport chain which drives oxidative phosphorylation.</text>
</comment>
<evidence type="ECO:0000256" key="10">
    <source>
        <dbReference type="PIRSR" id="PIRSR000019-1"/>
    </source>
</evidence>
<feature type="disulfide bond" evidence="10">
    <location>
        <begin position="36"/>
        <end position="80"/>
    </location>
</feature>
<keyword evidence="6 9" id="KW-0249">Electron transport</keyword>
<dbReference type="EMBL" id="JALNTZ010000005">
    <property type="protein sequence ID" value="KAJ3650577.1"/>
    <property type="molecule type" value="Genomic_DNA"/>
</dbReference>
<dbReference type="AlphaFoldDB" id="A0AA38IAR2"/>
<evidence type="ECO:0000313" key="12">
    <source>
        <dbReference type="EMBL" id="KAJ3650577.1"/>
    </source>
</evidence>
<evidence type="ECO:0000259" key="11">
    <source>
        <dbReference type="Pfam" id="PF02320"/>
    </source>
</evidence>
<dbReference type="GO" id="GO:0005743">
    <property type="term" value="C:mitochondrial inner membrane"/>
    <property type="evidence" value="ECO:0007669"/>
    <property type="project" value="UniProtKB-SubCell"/>
</dbReference>
<evidence type="ECO:0000313" key="13">
    <source>
        <dbReference type="Proteomes" id="UP001168821"/>
    </source>
</evidence>
<dbReference type="GO" id="GO:0006122">
    <property type="term" value="P:mitochondrial electron transport, ubiquinol to cytochrome c"/>
    <property type="evidence" value="ECO:0007669"/>
    <property type="project" value="InterPro"/>
</dbReference>
<comment type="subcellular location">
    <subcellularLocation>
        <location evidence="1">Mitochondrion inner membrane</location>
        <topology evidence="1">Peripheral membrane protein</topology>
        <orientation evidence="1">Intermembrane side</orientation>
    </subcellularLocation>
</comment>
<evidence type="ECO:0000256" key="8">
    <source>
        <dbReference type="ARBA" id="ARBA00023136"/>
    </source>
</evidence>
<organism evidence="12 13">
    <name type="scientific">Zophobas morio</name>
    <dbReference type="NCBI Taxonomy" id="2755281"/>
    <lineage>
        <taxon>Eukaryota</taxon>
        <taxon>Metazoa</taxon>
        <taxon>Ecdysozoa</taxon>
        <taxon>Arthropoda</taxon>
        <taxon>Hexapoda</taxon>
        <taxon>Insecta</taxon>
        <taxon>Pterygota</taxon>
        <taxon>Neoptera</taxon>
        <taxon>Endopterygota</taxon>
        <taxon>Coleoptera</taxon>
        <taxon>Polyphaga</taxon>
        <taxon>Cucujiformia</taxon>
        <taxon>Tenebrionidae</taxon>
        <taxon>Zophobas</taxon>
    </lineage>
</organism>
<evidence type="ECO:0000256" key="2">
    <source>
        <dbReference type="ARBA" id="ARBA00006498"/>
    </source>
</evidence>
<dbReference type="SUPFAM" id="SSF81531">
    <property type="entry name" value="Non-heme 11 kDa protein of cytochrome bc1 complex (Ubiquinol-cytochrome c reductase)"/>
    <property type="match status" value="1"/>
</dbReference>
<dbReference type="Pfam" id="PF02320">
    <property type="entry name" value="UCR_hinge"/>
    <property type="match status" value="1"/>
</dbReference>
<keyword evidence="10" id="KW-1015">Disulfide bond</keyword>
<dbReference type="Proteomes" id="UP001168821">
    <property type="component" value="Unassembled WGS sequence"/>
</dbReference>
<evidence type="ECO:0000256" key="1">
    <source>
        <dbReference type="ARBA" id="ARBA00004137"/>
    </source>
</evidence>
<comment type="similarity">
    <text evidence="2 9">Belongs to the UQCRH/QCR6 family.</text>
</comment>
<dbReference type="InterPro" id="IPR003422">
    <property type="entry name" value="Cyt_b-c1_6"/>
</dbReference>